<evidence type="ECO:0000256" key="2">
    <source>
        <dbReference type="SAM" id="MobiDB-lite"/>
    </source>
</evidence>
<dbReference type="EMBL" id="JAULSV010000004">
    <property type="protein sequence ID" value="KAK0645631.1"/>
    <property type="molecule type" value="Genomic_DNA"/>
</dbReference>
<evidence type="ECO:0000313" key="3">
    <source>
        <dbReference type="EMBL" id="KAK0645631.1"/>
    </source>
</evidence>
<sequence>MGSRSFPAAPVPAHLAEHEDDENGWQTGYVKGTDFSLPYYSPFSRMHGDEVASGALRHINCGYLSTPGVAPTLLALKQHAQSLCLLIQAIDPTEDSREILQGTEKGKDKEKPKDKSKSTSKKKTKSPVTDEPPEADSSPSYTLNDAFDFLTDLTTPYTNDDPSHHKPLTMLLNEVRSRHEGHGLTTYHCPFHAAGPPRAKAAPQKPYATHHNLVMHANACLERLDHEFSSTGGILSLLPTRAAHDADSLAQAQNSLLGQWLLFTQTLVARTHELERAYGNALDVLAGEAAIPAQSLSEKGPDGRSGREVAYPQDKYILVNAGEDAFKHIHHLLDKQEALVQQREKGYKAAGVLGDYVWAKKRDGSYYARGLVPVNITTRYYRIMGQGHGTLFVVPAWGTLPAVGYTRELEGKPAVVATPMVVFPERVSELERKFKEGEKEVNEIMGDYAKLKTANEKMAEELETLRADKKKLEDEKRKLKDEMAEVLKVTISGQRSW</sequence>
<feature type="compositionally biased region" description="Basic and acidic residues" evidence="2">
    <location>
        <begin position="100"/>
        <end position="117"/>
    </location>
</feature>
<protein>
    <submittedName>
        <fullName evidence="3">Uncharacterized protein</fullName>
    </submittedName>
</protein>
<gene>
    <name evidence="3" type="ORF">B0T16DRAFT_428714</name>
</gene>
<organism evidence="3 4">
    <name type="scientific">Cercophora newfieldiana</name>
    <dbReference type="NCBI Taxonomy" id="92897"/>
    <lineage>
        <taxon>Eukaryota</taxon>
        <taxon>Fungi</taxon>
        <taxon>Dikarya</taxon>
        <taxon>Ascomycota</taxon>
        <taxon>Pezizomycotina</taxon>
        <taxon>Sordariomycetes</taxon>
        <taxon>Sordariomycetidae</taxon>
        <taxon>Sordariales</taxon>
        <taxon>Lasiosphaeriaceae</taxon>
        <taxon>Cercophora</taxon>
    </lineage>
</organism>
<feature type="region of interest" description="Disordered" evidence="2">
    <location>
        <begin position="1"/>
        <end position="20"/>
    </location>
</feature>
<proteinExistence type="predicted"/>
<feature type="coiled-coil region" evidence="1">
    <location>
        <begin position="427"/>
        <end position="489"/>
    </location>
</feature>
<accession>A0AA39Y414</accession>
<reference evidence="3" key="1">
    <citation type="submission" date="2023-06" db="EMBL/GenBank/DDBJ databases">
        <title>Genome-scale phylogeny and comparative genomics of the fungal order Sordariales.</title>
        <authorList>
            <consortium name="Lawrence Berkeley National Laboratory"/>
            <person name="Hensen N."/>
            <person name="Bonometti L."/>
            <person name="Westerberg I."/>
            <person name="Brannstrom I.O."/>
            <person name="Guillou S."/>
            <person name="Cros-Aarteil S."/>
            <person name="Calhoun S."/>
            <person name="Haridas S."/>
            <person name="Kuo A."/>
            <person name="Mondo S."/>
            <person name="Pangilinan J."/>
            <person name="Riley R."/>
            <person name="Labutti K."/>
            <person name="Andreopoulos B."/>
            <person name="Lipzen A."/>
            <person name="Chen C."/>
            <person name="Yanf M."/>
            <person name="Daum C."/>
            <person name="Ng V."/>
            <person name="Clum A."/>
            <person name="Steindorff A."/>
            <person name="Ohm R."/>
            <person name="Martin F."/>
            <person name="Silar P."/>
            <person name="Natvig D."/>
            <person name="Lalanne C."/>
            <person name="Gautier V."/>
            <person name="Ament-Velasquez S.L."/>
            <person name="Kruys A."/>
            <person name="Hutchinson M.I."/>
            <person name="Powell A.J."/>
            <person name="Barry K."/>
            <person name="Miller A.N."/>
            <person name="Grigoriev I.V."/>
            <person name="Debuchy R."/>
            <person name="Gladieux P."/>
            <person name="Thoren M.H."/>
            <person name="Johannesson H."/>
        </authorList>
    </citation>
    <scope>NUCLEOTIDE SEQUENCE</scope>
    <source>
        <strain evidence="3">SMH2532-1</strain>
    </source>
</reference>
<dbReference type="Proteomes" id="UP001174936">
    <property type="component" value="Unassembled WGS sequence"/>
</dbReference>
<name>A0AA39Y414_9PEZI</name>
<keyword evidence="4" id="KW-1185">Reference proteome</keyword>
<dbReference type="AlphaFoldDB" id="A0AA39Y414"/>
<feature type="region of interest" description="Disordered" evidence="2">
    <location>
        <begin position="100"/>
        <end position="141"/>
    </location>
</feature>
<evidence type="ECO:0000256" key="1">
    <source>
        <dbReference type="SAM" id="Coils"/>
    </source>
</evidence>
<evidence type="ECO:0000313" key="4">
    <source>
        <dbReference type="Proteomes" id="UP001174936"/>
    </source>
</evidence>
<keyword evidence="1" id="KW-0175">Coiled coil</keyword>
<comment type="caution">
    <text evidence="3">The sequence shown here is derived from an EMBL/GenBank/DDBJ whole genome shotgun (WGS) entry which is preliminary data.</text>
</comment>